<evidence type="ECO:0000259" key="10">
    <source>
        <dbReference type="Pfam" id="PF02518"/>
    </source>
</evidence>
<accession>A0ABU2C1K8</accession>
<evidence type="ECO:0000256" key="4">
    <source>
        <dbReference type="ARBA" id="ARBA00022679"/>
    </source>
</evidence>
<comment type="caution">
    <text evidence="13">The sequence shown here is derived from an EMBL/GenBank/DDBJ whole genome shotgun (WGS) entry which is preliminary data.</text>
</comment>
<evidence type="ECO:0000256" key="3">
    <source>
        <dbReference type="ARBA" id="ARBA00022553"/>
    </source>
</evidence>
<keyword evidence="9" id="KW-0472">Membrane</keyword>
<evidence type="ECO:0000256" key="2">
    <source>
        <dbReference type="ARBA" id="ARBA00012438"/>
    </source>
</evidence>
<feature type="transmembrane region" description="Helical" evidence="9">
    <location>
        <begin position="104"/>
        <end position="121"/>
    </location>
</feature>
<keyword evidence="4" id="KW-0808">Transferase</keyword>
<dbReference type="Gene3D" id="1.20.5.1930">
    <property type="match status" value="1"/>
</dbReference>
<dbReference type="Proteomes" id="UP001183648">
    <property type="component" value="Unassembled WGS sequence"/>
</dbReference>
<evidence type="ECO:0000313" key="14">
    <source>
        <dbReference type="Proteomes" id="UP001183648"/>
    </source>
</evidence>
<keyword evidence="9" id="KW-1133">Transmembrane helix</keyword>
<gene>
    <name evidence="13" type="ORF">J2S63_004100</name>
</gene>
<dbReference type="Gene3D" id="3.30.565.10">
    <property type="entry name" value="Histidine kinase-like ATPase, C-terminal domain"/>
    <property type="match status" value="1"/>
</dbReference>
<dbReference type="EC" id="2.7.13.3" evidence="2"/>
<dbReference type="PANTHER" id="PTHR24421:SF10">
    <property type="entry name" value="NITRATE_NITRITE SENSOR PROTEIN NARQ"/>
    <property type="match status" value="1"/>
</dbReference>
<evidence type="ECO:0000256" key="7">
    <source>
        <dbReference type="ARBA" id="ARBA00022840"/>
    </source>
</evidence>
<protein>
    <recommendedName>
        <fullName evidence="2">histidine kinase</fullName>
        <ecNumber evidence="2">2.7.13.3</ecNumber>
    </recommendedName>
</protein>
<dbReference type="Pfam" id="PF07730">
    <property type="entry name" value="HisKA_3"/>
    <property type="match status" value="1"/>
</dbReference>
<keyword evidence="7" id="KW-0067">ATP-binding</keyword>
<keyword evidence="14" id="KW-1185">Reference proteome</keyword>
<dbReference type="InterPro" id="IPR036890">
    <property type="entry name" value="HATPase_C_sf"/>
</dbReference>
<comment type="catalytic activity">
    <reaction evidence="1">
        <text>ATP + protein L-histidine = ADP + protein N-phospho-L-histidine.</text>
        <dbReference type="EC" id="2.7.13.3"/>
    </reaction>
</comment>
<name>A0ABU2C1K8_9ACTN</name>
<feature type="domain" description="Histidine kinase/HSP90-like ATPase" evidence="10">
    <location>
        <begin position="287"/>
        <end position="374"/>
    </location>
</feature>
<reference evidence="13 14" key="1">
    <citation type="submission" date="2023-07" db="EMBL/GenBank/DDBJ databases">
        <title>Sequencing the genomes of 1000 actinobacteria strains.</title>
        <authorList>
            <person name="Klenk H.-P."/>
        </authorList>
    </citation>
    <scope>NUCLEOTIDE SEQUENCE [LARGE SCALE GENOMIC DNA]</scope>
    <source>
        <strain evidence="13 14">DSM 19426</strain>
    </source>
</reference>
<keyword evidence="8" id="KW-0902">Two-component regulatory system</keyword>
<dbReference type="InterPro" id="IPR050482">
    <property type="entry name" value="Sensor_HK_TwoCompSys"/>
</dbReference>
<evidence type="ECO:0000259" key="11">
    <source>
        <dbReference type="Pfam" id="PF07730"/>
    </source>
</evidence>
<evidence type="ECO:0000256" key="5">
    <source>
        <dbReference type="ARBA" id="ARBA00022741"/>
    </source>
</evidence>
<feature type="transmembrane region" description="Helical" evidence="9">
    <location>
        <begin position="133"/>
        <end position="151"/>
    </location>
</feature>
<organism evidence="13 14">
    <name type="scientific">Nocardioides marmoribigeumensis</name>
    <dbReference type="NCBI Taxonomy" id="433649"/>
    <lineage>
        <taxon>Bacteria</taxon>
        <taxon>Bacillati</taxon>
        <taxon>Actinomycetota</taxon>
        <taxon>Actinomycetes</taxon>
        <taxon>Propionibacteriales</taxon>
        <taxon>Nocardioidaceae</taxon>
        <taxon>Nocardioides</taxon>
    </lineage>
</organism>
<dbReference type="PANTHER" id="PTHR24421">
    <property type="entry name" value="NITRATE/NITRITE SENSOR PROTEIN NARX-RELATED"/>
    <property type="match status" value="1"/>
</dbReference>
<evidence type="ECO:0000256" key="8">
    <source>
        <dbReference type="ARBA" id="ARBA00023012"/>
    </source>
</evidence>
<keyword evidence="6 13" id="KW-0418">Kinase</keyword>
<keyword evidence="3" id="KW-0597">Phosphoprotein</keyword>
<keyword evidence="9" id="KW-0812">Transmembrane</keyword>
<evidence type="ECO:0000259" key="12">
    <source>
        <dbReference type="Pfam" id="PF23539"/>
    </source>
</evidence>
<dbReference type="Pfam" id="PF23539">
    <property type="entry name" value="DUF7134"/>
    <property type="match status" value="1"/>
</dbReference>
<dbReference type="RefSeq" id="WP_310306299.1">
    <property type="nucleotide sequence ID" value="NZ_BAAAPS010000006.1"/>
</dbReference>
<dbReference type="EMBL" id="JAVDYG010000001">
    <property type="protein sequence ID" value="MDR7364547.1"/>
    <property type="molecule type" value="Genomic_DNA"/>
</dbReference>
<sequence>MKRRSWLLDGTVATAVAGLGVLESSWGVGATHRQGPHWAEAALYVVTGLLLVVRRVRPLACLATIVAVSVVEFAVVGSPEGQGVMLPGVIAAYTVASRIELRRSWWGLVLVGVLWGGWAALDPMNATLDKRWLAVVWLFPYVIAWLVGALVRATRQVAEQRRLAREQRASRAVAEERNRIARELHDVIGHSVSVMTVQASAVRRRLTPEQDVERQALETVEAVGREALTEMRRMVGVLRQGEEPDREPPPGLDQLDRLVGKFRVAGLPVRLDVTGTARPLAPGLDLTAYRLIQEGLTNTLRHAARPTTVEVAISYGDTSIELAVRDDGAIPGTGAEAGSGLLGMRERVSVYGGRLTVGPGASGGFLLEATIPLDRATAPPDVAAEQP</sequence>
<proteinExistence type="predicted"/>
<dbReference type="SUPFAM" id="SSF55874">
    <property type="entry name" value="ATPase domain of HSP90 chaperone/DNA topoisomerase II/histidine kinase"/>
    <property type="match status" value="1"/>
</dbReference>
<feature type="domain" description="DUF7134" evidence="12">
    <location>
        <begin position="2"/>
        <end position="154"/>
    </location>
</feature>
<dbReference type="GO" id="GO:0016301">
    <property type="term" value="F:kinase activity"/>
    <property type="evidence" value="ECO:0007669"/>
    <property type="project" value="UniProtKB-KW"/>
</dbReference>
<evidence type="ECO:0000256" key="9">
    <source>
        <dbReference type="SAM" id="Phobius"/>
    </source>
</evidence>
<evidence type="ECO:0000313" key="13">
    <source>
        <dbReference type="EMBL" id="MDR7364547.1"/>
    </source>
</evidence>
<keyword evidence="5" id="KW-0547">Nucleotide-binding</keyword>
<dbReference type="InterPro" id="IPR003594">
    <property type="entry name" value="HATPase_dom"/>
</dbReference>
<dbReference type="Pfam" id="PF02518">
    <property type="entry name" value="HATPase_c"/>
    <property type="match status" value="1"/>
</dbReference>
<evidence type="ECO:0000256" key="1">
    <source>
        <dbReference type="ARBA" id="ARBA00000085"/>
    </source>
</evidence>
<dbReference type="CDD" id="cd16917">
    <property type="entry name" value="HATPase_UhpB-NarQ-NarX-like"/>
    <property type="match status" value="1"/>
</dbReference>
<dbReference type="InterPro" id="IPR055558">
    <property type="entry name" value="DUF7134"/>
</dbReference>
<dbReference type="InterPro" id="IPR011712">
    <property type="entry name" value="Sig_transdc_His_kin_sub3_dim/P"/>
</dbReference>
<feature type="domain" description="Signal transduction histidine kinase subgroup 3 dimerisation and phosphoacceptor" evidence="11">
    <location>
        <begin position="176"/>
        <end position="242"/>
    </location>
</feature>
<evidence type="ECO:0000256" key="6">
    <source>
        <dbReference type="ARBA" id="ARBA00022777"/>
    </source>
</evidence>